<dbReference type="InterPro" id="IPR011251">
    <property type="entry name" value="Luciferase-like_dom"/>
</dbReference>
<keyword evidence="3" id="KW-0560">Oxidoreductase</keyword>
<dbReference type="PANTHER" id="PTHR42847:SF4">
    <property type="entry name" value="ALKANESULFONATE MONOOXYGENASE-RELATED"/>
    <property type="match status" value="1"/>
</dbReference>
<proteinExistence type="predicted"/>
<dbReference type="PANTHER" id="PTHR42847">
    <property type="entry name" value="ALKANESULFONATE MONOOXYGENASE"/>
    <property type="match status" value="1"/>
</dbReference>
<evidence type="ECO:0000256" key="1">
    <source>
        <dbReference type="ARBA" id="ARBA00022630"/>
    </source>
</evidence>
<gene>
    <name evidence="6" type="ORF">METZ01_LOCUS137534</name>
</gene>
<dbReference type="AlphaFoldDB" id="A0A381Z618"/>
<keyword evidence="2" id="KW-0288">FMN</keyword>
<protein>
    <recommendedName>
        <fullName evidence="5">Luciferase-like domain-containing protein</fullName>
    </recommendedName>
</protein>
<dbReference type="Gene3D" id="3.20.20.30">
    <property type="entry name" value="Luciferase-like domain"/>
    <property type="match status" value="1"/>
</dbReference>
<dbReference type="InterPro" id="IPR050172">
    <property type="entry name" value="SsuD_RutA_monooxygenase"/>
</dbReference>
<dbReference type="EMBL" id="UINC01020084">
    <property type="protein sequence ID" value="SVA84680.1"/>
    <property type="molecule type" value="Genomic_DNA"/>
</dbReference>
<organism evidence="6">
    <name type="scientific">marine metagenome</name>
    <dbReference type="NCBI Taxonomy" id="408172"/>
    <lineage>
        <taxon>unclassified sequences</taxon>
        <taxon>metagenomes</taxon>
        <taxon>ecological metagenomes</taxon>
    </lineage>
</organism>
<keyword evidence="4" id="KW-0503">Monooxygenase</keyword>
<accession>A0A381Z618</accession>
<reference evidence="6" key="1">
    <citation type="submission" date="2018-05" db="EMBL/GenBank/DDBJ databases">
        <authorList>
            <person name="Lanie J.A."/>
            <person name="Ng W.-L."/>
            <person name="Kazmierczak K.M."/>
            <person name="Andrzejewski T.M."/>
            <person name="Davidsen T.M."/>
            <person name="Wayne K.J."/>
            <person name="Tettelin H."/>
            <person name="Glass J.I."/>
            <person name="Rusch D."/>
            <person name="Podicherti R."/>
            <person name="Tsui H.-C.T."/>
            <person name="Winkler M.E."/>
        </authorList>
    </citation>
    <scope>NUCLEOTIDE SEQUENCE</scope>
</reference>
<evidence type="ECO:0000313" key="6">
    <source>
        <dbReference type="EMBL" id="SVA84680.1"/>
    </source>
</evidence>
<feature type="domain" description="Luciferase-like" evidence="5">
    <location>
        <begin position="9"/>
        <end position="255"/>
    </location>
</feature>
<dbReference type="SUPFAM" id="SSF51679">
    <property type="entry name" value="Bacterial luciferase-like"/>
    <property type="match status" value="1"/>
</dbReference>
<evidence type="ECO:0000256" key="4">
    <source>
        <dbReference type="ARBA" id="ARBA00023033"/>
    </source>
</evidence>
<dbReference type="GO" id="GO:0046306">
    <property type="term" value="P:alkanesulfonate catabolic process"/>
    <property type="evidence" value="ECO:0007669"/>
    <property type="project" value="TreeGrafter"/>
</dbReference>
<dbReference type="Pfam" id="PF00296">
    <property type="entry name" value="Bac_luciferase"/>
    <property type="match status" value="1"/>
</dbReference>
<evidence type="ECO:0000256" key="2">
    <source>
        <dbReference type="ARBA" id="ARBA00022643"/>
    </source>
</evidence>
<evidence type="ECO:0000256" key="3">
    <source>
        <dbReference type="ARBA" id="ARBA00023002"/>
    </source>
</evidence>
<sequence length="314" mass="35162">MKFGASVSSYTTTWDTISSAIQTMESGRWGSIWFPDHFIPPAAWKGAEDQPIFESWSLLAAVAGMTDKLRMGHMVNGNTYRNPGLVAKMATTIDQISKGRFTLSHGAAWFQREHEAYGWDYPSLRERSDRFEESCALIRKLFSSDEPVDFHGKYYRLENAPLSPKSIQSPHIPIMVGGMGEKRTLRTLAKYGDIWNLDGFAVGRPEIAEKGGMSLDLYEHKVNVIKQHCDDVGRDPSEIKFTISMPTKLSSDNSETSEFINRVGPGTVAGTRDYIIERVGEFVEAGVDEIMFSPRPSDTEALQELDEEVLSAFD</sequence>
<keyword evidence="1" id="KW-0285">Flavoprotein</keyword>
<evidence type="ECO:0000259" key="5">
    <source>
        <dbReference type="Pfam" id="PF00296"/>
    </source>
</evidence>
<name>A0A381Z618_9ZZZZ</name>
<dbReference type="GO" id="GO:0008726">
    <property type="term" value="F:alkanesulfonate monooxygenase activity"/>
    <property type="evidence" value="ECO:0007669"/>
    <property type="project" value="TreeGrafter"/>
</dbReference>
<dbReference type="InterPro" id="IPR036661">
    <property type="entry name" value="Luciferase-like_sf"/>
</dbReference>